<evidence type="ECO:0008006" key="3">
    <source>
        <dbReference type="Google" id="ProtNLM"/>
    </source>
</evidence>
<dbReference type="EMBL" id="MH588544">
    <property type="protein sequence ID" value="AXQ68411.1"/>
    <property type="molecule type" value="Genomic_DNA"/>
</dbReference>
<proteinExistence type="predicted"/>
<gene>
    <name evidence="1" type="ORF">CcrBL10_gp207c</name>
</gene>
<keyword evidence="2" id="KW-1185">Reference proteome</keyword>
<sequence length="231" mass="26162">MDLKNYAIYLDLDGVGADFDEGIRRLGFNPDPTYNQSSHTMDDEANLWKQGMYRSIQGTDFFETLPFMPGALKLLHTLAPAEPIILTAAPKFGATDDTYLTHPYWLGAAYSKRRWVEERFIPAANLYGDLARAIPSEISEEEAVARITEIVFEKDPPFSRRVRLPDHRFICTTSALKQTFMHRKHSDHQVLIDDRTANCNAWIDAGGFAIYHTSAEDTIARLAEYVESKAA</sequence>
<dbReference type="InterPro" id="IPR036412">
    <property type="entry name" value="HAD-like_sf"/>
</dbReference>
<reference evidence="1 2" key="1">
    <citation type="submission" date="2018-07" db="EMBL/GenBank/DDBJ databases">
        <title>Giant CbK-like Caulobacter bacteriophages have genetically divergent genomes.</title>
        <authorList>
            <person name="Wilson K.M."/>
            <person name="Ely B."/>
        </authorList>
    </citation>
    <scope>NUCLEOTIDE SEQUENCE [LARGE SCALE GENOMIC DNA]</scope>
</reference>
<evidence type="ECO:0000313" key="1">
    <source>
        <dbReference type="EMBL" id="AXQ68411.1"/>
    </source>
</evidence>
<protein>
    <recommendedName>
        <fullName evidence="3">5' nucleotidase</fullName>
    </recommendedName>
</protein>
<accession>A0A385E979</accession>
<evidence type="ECO:0000313" key="2">
    <source>
        <dbReference type="Proteomes" id="UP000258997"/>
    </source>
</evidence>
<dbReference type="SUPFAM" id="SSF56784">
    <property type="entry name" value="HAD-like"/>
    <property type="match status" value="1"/>
</dbReference>
<organism evidence="1 2">
    <name type="scientific">Caulobacter phage CcrBL10</name>
    <dbReference type="NCBI Taxonomy" id="2283269"/>
    <lineage>
        <taxon>Viruses</taxon>
        <taxon>Duplodnaviria</taxon>
        <taxon>Heunggongvirae</taxon>
        <taxon>Uroviricota</taxon>
        <taxon>Caudoviricetes</taxon>
        <taxon>Jeanschmidtviridae</taxon>
        <taxon>Poindextervirus</taxon>
        <taxon>Poindextervirus BL10</taxon>
    </lineage>
</organism>
<name>A0A385E979_9CAUD</name>
<dbReference type="Proteomes" id="UP000258997">
    <property type="component" value="Segment"/>
</dbReference>